<keyword evidence="1" id="KW-0479">Metal-binding</keyword>
<evidence type="ECO:0000313" key="5">
    <source>
        <dbReference type="Proteomes" id="UP000077266"/>
    </source>
</evidence>
<dbReference type="EMBL" id="KV425944">
    <property type="protein sequence ID" value="KZV96336.1"/>
    <property type="molecule type" value="Genomic_DNA"/>
</dbReference>
<dbReference type="InterPro" id="IPR013087">
    <property type="entry name" value="Znf_C2H2_type"/>
</dbReference>
<feature type="compositionally biased region" description="Polar residues" evidence="2">
    <location>
        <begin position="1"/>
        <end position="12"/>
    </location>
</feature>
<dbReference type="Pfam" id="PF12756">
    <property type="entry name" value="zf-C2H2_2"/>
    <property type="match status" value="1"/>
</dbReference>
<dbReference type="OrthoDB" id="654211at2759"/>
<keyword evidence="1" id="KW-0863">Zinc-finger</keyword>
<dbReference type="InParanoid" id="A0A165KHC0"/>
<reference evidence="4 5" key="1">
    <citation type="journal article" date="2016" name="Mol. Biol. Evol.">
        <title>Comparative Genomics of Early-Diverging Mushroom-Forming Fungi Provides Insights into the Origins of Lignocellulose Decay Capabilities.</title>
        <authorList>
            <person name="Nagy L.G."/>
            <person name="Riley R."/>
            <person name="Tritt A."/>
            <person name="Adam C."/>
            <person name="Daum C."/>
            <person name="Floudas D."/>
            <person name="Sun H."/>
            <person name="Yadav J.S."/>
            <person name="Pangilinan J."/>
            <person name="Larsson K.H."/>
            <person name="Matsuura K."/>
            <person name="Barry K."/>
            <person name="Labutti K."/>
            <person name="Kuo R."/>
            <person name="Ohm R.A."/>
            <person name="Bhattacharya S.S."/>
            <person name="Shirouzu T."/>
            <person name="Yoshinaga Y."/>
            <person name="Martin F.M."/>
            <person name="Grigoriev I.V."/>
            <person name="Hibbett D.S."/>
        </authorList>
    </citation>
    <scope>NUCLEOTIDE SEQUENCE [LARGE SCALE GENOMIC DNA]</scope>
    <source>
        <strain evidence="4 5">HHB12029</strain>
    </source>
</reference>
<dbReference type="GO" id="GO:0008270">
    <property type="term" value="F:zinc ion binding"/>
    <property type="evidence" value="ECO:0007669"/>
    <property type="project" value="UniProtKB-KW"/>
</dbReference>
<dbReference type="Gene3D" id="3.30.160.60">
    <property type="entry name" value="Classic Zinc Finger"/>
    <property type="match status" value="1"/>
</dbReference>
<feature type="compositionally biased region" description="Low complexity" evidence="2">
    <location>
        <begin position="36"/>
        <end position="55"/>
    </location>
</feature>
<dbReference type="PROSITE" id="PS00028">
    <property type="entry name" value="ZINC_FINGER_C2H2_1"/>
    <property type="match status" value="1"/>
</dbReference>
<evidence type="ECO:0000256" key="1">
    <source>
        <dbReference type="PROSITE-ProRule" id="PRU00042"/>
    </source>
</evidence>
<keyword evidence="5" id="KW-1185">Reference proteome</keyword>
<dbReference type="PROSITE" id="PS50157">
    <property type="entry name" value="ZINC_FINGER_C2H2_2"/>
    <property type="match status" value="1"/>
</dbReference>
<dbReference type="Proteomes" id="UP000077266">
    <property type="component" value="Unassembled WGS sequence"/>
</dbReference>
<accession>A0A165KHC0</accession>
<sequence>MSFSTNNLNNGVPATPACYAPRPRKRNTKPKPQPKPYTKTHTLPTPSPSASSSTSPSPPPVERWNCGLPGCTKDFGRVHELVRHLDSAHHSILRHADDSVLLSAGIQTQNVAKLRQLMAKRNACAVCGASFSRSDALNRHMDEQGHRPVVDTTAFVLPSIVPPPYGYQWQLVPVSHLVPVHATAPQLVPAPIPTPQLVPMPMEPAPVDPLQSLLDEILALSPPPAPEPLLGDVHSFPPAFEPEQQFALFPLAELEAMERWTGQLRFGVDSFGAEYSPSNSAVDYVIGQGSGRNTWYLGRYSWSQKSLFRRDLCGGRVFGHSA</sequence>
<evidence type="ECO:0000256" key="2">
    <source>
        <dbReference type="SAM" id="MobiDB-lite"/>
    </source>
</evidence>
<evidence type="ECO:0000259" key="3">
    <source>
        <dbReference type="PROSITE" id="PS50157"/>
    </source>
</evidence>
<dbReference type="SMART" id="SM00355">
    <property type="entry name" value="ZnF_C2H2"/>
    <property type="match status" value="2"/>
</dbReference>
<dbReference type="InterPro" id="IPR041661">
    <property type="entry name" value="ZN622/Rei1/Reh1_Znf-C2H2"/>
</dbReference>
<gene>
    <name evidence="4" type="ORF">EXIGLDRAFT_432053</name>
</gene>
<evidence type="ECO:0000313" key="4">
    <source>
        <dbReference type="EMBL" id="KZV96336.1"/>
    </source>
</evidence>
<organism evidence="4 5">
    <name type="scientific">Exidia glandulosa HHB12029</name>
    <dbReference type="NCBI Taxonomy" id="1314781"/>
    <lineage>
        <taxon>Eukaryota</taxon>
        <taxon>Fungi</taxon>
        <taxon>Dikarya</taxon>
        <taxon>Basidiomycota</taxon>
        <taxon>Agaricomycotina</taxon>
        <taxon>Agaricomycetes</taxon>
        <taxon>Auriculariales</taxon>
        <taxon>Exidiaceae</taxon>
        <taxon>Exidia</taxon>
    </lineage>
</organism>
<protein>
    <recommendedName>
        <fullName evidence="3">C2H2-type domain-containing protein</fullName>
    </recommendedName>
</protein>
<feature type="domain" description="C2H2-type" evidence="3">
    <location>
        <begin position="122"/>
        <end position="146"/>
    </location>
</feature>
<proteinExistence type="predicted"/>
<feature type="region of interest" description="Disordered" evidence="2">
    <location>
        <begin position="1"/>
        <end position="61"/>
    </location>
</feature>
<dbReference type="AlphaFoldDB" id="A0A165KHC0"/>
<name>A0A165KHC0_EXIGL</name>
<keyword evidence="1" id="KW-0862">Zinc</keyword>